<proteinExistence type="predicted"/>
<gene>
    <name evidence="1" type="ORF">COT51_00430</name>
</gene>
<comment type="caution">
    <text evidence="1">The sequence shown here is derived from an EMBL/GenBank/DDBJ whole genome shotgun (WGS) entry which is preliminary data.</text>
</comment>
<sequence length="64" mass="7487">MWKLIEQAMMKKGLKPSVSEFRKLTGFSSLVAAKIRKNQKNIRYETFRIICEKLELEPSNLLNS</sequence>
<evidence type="ECO:0000313" key="1">
    <source>
        <dbReference type="EMBL" id="PIS21870.1"/>
    </source>
</evidence>
<reference evidence="2" key="1">
    <citation type="submission" date="2017-09" db="EMBL/GenBank/DDBJ databases">
        <title>Depth-based differentiation of microbial function through sediment-hosted aquifers and enrichment of novel symbionts in the deep terrestrial subsurface.</title>
        <authorList>
            <person name="Probst A.J."/>
            <person name="Ladd B."/>
            <person name="Jarett J.K."/>
            <person name="Geller-Mcgrath D.E."/>
            <person name="Sieber C.M.K."/>
            <person name="Emerson J.B."/>
            <person name="Anantharaman K."/>
            <person name="Thomas B.C."/>
            <person name="Malmstrom R."/>
            <person name="Stieglmeier M."/>
            <person name="Klingl A."/>
            <person name="Woyke T."/>
            <person name="Ryan C.M."/>
            <person name="Banfield J.F."/>
        </authorList>
    </citation>
    <scope>NUCLEOTIDE SEQUENCE [LARGE SCALE GENOMIC DNA]</scope>
</reference>
<organism evidence="1 2">
    <name type="scientific">candidate division WWE3 bacterium CG08_land_8_20_14_0_20_41_15</name>
    <dbReference type="NCBI Taxonomy" id="1975086"/>
    <lineage>
        <taxon>Bacteria</taxon>
        <taxon>Katanobacteria</taxon>
    </lineage>
</organism>
<evidence type="ECO:0008006" key="3">
    <source>
        <dbReference type="Google" id="ProtNLM"/>
    </source>
</evidence>
<dbReference type="AlphaFoldDB" id="A0A2H0XAA2"/>
<name>A0A2H0XAA2_UNCKA</name>
<dbReference type="EMBL" id="PEYV01000008">
    <property type="protein sequence ID" value="PIS21870.1"/>
    <property type="molecule type" value="Genomic_DNA"/>
</dbReference>
<dbReference type="Proteomes" id="UP000231098">
    <property type="component" value="Unassembled WGS sequence"/>
</dbReference>
<protein>
    <recommendedName>
        <fullName evidence="3">HTH cro/C1-type domain-containing protein</fullName>
    </recommendedName>
</protein>
<evidence type="ECO:0000313" key="2">
    <source>
        <dbReference type="Proteomes" id="UP000231098"/>
    </source>
</evidence>
<accession>A0A2H0XAA2</accession>